<sequence>MEKIEYEGTVWVIDHKYPEALVAHSIKRLQDYGIKKEDIVITDAPENVKVEAIVVEIWPHHLDVERVRTTRNESFISGKVTTIELKTDAEGNYIT</sequence>
<proteinExistence type="predicted"/>
<dbReference type="EMBL" id="LAZR01013910">
    <property type="protein sequence ID" value="KKM19783.1"/>
    <property type="molecule type" value="Genomic_DNA"/>
</dbReference>
<evidence type="ECO:0000313" key="1">
    <source>
        <dbReference type="EMBL" id="KKM19783.1"/>
    </source>
</evidence>
<gene>
    <name evidence="1" type="ORF">LCGC14_1652100</name>
</gene>
<name>A0A0F9KCB1_9ZZZZ</name>
<accession>A0A0F9KCB1</accession>
<protein>
    <submittedName>
        <fullName evidence="1">Uncharacterized protein</fullName>
    </submittedName>
</protein>
<organism evidence="1">
    <name type="scientific">marine sediment metagenome</name>
    <dbReference type="NCBI Taxonomy" id="412755"/>
    <lineage>
        <taxon>unclassified sequences</taxon>
        <taxon>metagenomes</taxon>
        <taxon>ecological metagenomes</taxon>
    </lineage>
</organism>
<dbReference type="AlphaFoldDB" id="A0A0F9KCB1"/>
<comment type="caution">
    <text evidence="1">The sequence shown here is derived from an EMBL/GenBank/DDBJ whole genome shotgun (WGS) entry which is preliminary data.</text>
</comment>
<reference evidence="1" key="1">
    <citation type="journal article" date="2015" name="Nature">
        <title>Complex archaea that bridge the gap between prokaryotes and eukaryotes.</title>
        <authorList>
            <person name="Spang A."/>
            <person name="Saw J.H."/>
            <person name="Jorgensen S.L."/>
            <person name="Zaremba-Niedzwiedzka K."/>
            <person name="Martijn J."/>
            <person name="Lind A.E."/>
            <person name="van Eijk R."/>
            <person name="Schleper C."/>
            <person name="Guy L."/>
            <person name="Ettema T.J."/>
        </authorList>
    </citation>
    <scope>NUCLEOTIDE SEQUENCE</scope>
</reference>